<name>A0A2T4GUC0_FUSCU</name>
<sequence length="90" mass="9809">MATTAFEAVDHLTVGHPIGLQDTTNTATRVRSPLVIVQNHLYLVALLRLLRDLSRLASLMKHSDPVLAPSRLILDTTTLADKQGRAVNGK</sequence>
<dbReference type="OrthoDB" id="10471815at2759"/>
<proteinExistence type="predicted"/>
<dbReference type="AlphaFoldDB" id="A0A2T4GUC0"/>
<dbReference type="Proteomes" id="UP000241587">
    <property type="component" value="Unassembled WGS sequence"/>
</dbReference>
<gene>
    <name evidence="1" type="ORF">FCULG_00005786</name>
</gene>
<organism evidence="1 2">
    <name type="scientific">Fusarium culmorum</name>
    <dbReference type="NCBI Taxonomy" id="5516"/>
    <lineage>
        <taxon>Eukaryota</taxon>
        <taxon>Fungi</taxon>
        <taxon>Dikarya</taxon>
        <taxon>Ascomycota</taxon>
        <taxon>Pezizomycotina</taxon>
        <taxon>Sordariomycetes</taxon>
        <taxon>Hypocreomycetidae</taxon>
        <taxon>Hypocreales</taxon>
        <taxon>Nectriaceae</taxon>
        <taxon>Fusarium</taxon>
    </lineage>
</organism>
<evidence type="ECO:0000313" key="2">
    <source>
        <dbReference type="Proteomes" id="UP000241587"/>
    </source>
</evidence>
<comment type="caution">
    <text evidence="1">The sequence shown here is derived from an EMBL/GenBank/DDBJ whole genome shotgun (WGS) entry which is preliminary data.</text>
</comment>
<protein>
    <submittedName>
        <fullName evidence="1">Uncharacterized protein</fullName>
    </submittedName>
</protein>
<accession>A0A2T4GUC0</accession>
<evidence type="ECO:0000313" key="1">
    <source>
        <dbReference type="EMBL" id="PTD07110.1"/>
    </source>
</evidence>
<dbReference type="OMA" id="STIVYVE"/>
<reference evidence="1 2" key="1">
    <citation type="submission" date="2018-02" db="EMBL/GenBank/DDBJ databases">
        <title>Fusarium culmorum secondary metabolites in fungal-bacterial-plant interactions.</title>
        <authorList>
            <person name="Schmidt R."/>
        </authorList>
    </citation>
    <scope>NUCLEOTIDE SEQUENCE [LARGE SCALE GENOMIC DNA]</scope>
    <source>
        <strain evidence="1 2">PV</strain>
    </source>
</reference>
<dbReference type="EMBL" id="PVEM01000006">
    <property type="protein sequence ID" value="PTD07110.1"/>
    <property type="molecule type" value="Genomic_DNA"/>
</dbReference>
<keyword evidence="2" id="KW-1185">Reference proteome</keyword>